<evidence type="ECO:0000256" key="10">
    <source>
        <dbReference type="ARBA" id="ARBA00022692"/>
    </source>
</evidence>
<keyword evidence="12 19" id="KW-1133">Transmembrane helix</keyword>
<dbReference type="Proteomes" id="UP000050502">
    <property type="component" value="Unassembled WGS sequence"/>
</dbReference>
<evidence type="ECO:0000256" key="18">
    <source>
        <dbReference type="ARBA" id="ARBA00049504"/>
    </source>
</evidence>
<evidence type="ECO:0000256" key="16">
    <source>
        <dbReference type="ARBA" id="ARBA00032853"/>
    </source>
</evidence>
<feature type="transmembrane region" description="Helical" evidence="19">
    <location>
        <begin position="179"/>
        <end position="208"/>
    </location>
</feature>
<keyword evidence="8 19" id="KW-0169">Cobalamin biosynthesis</keyword>
<evidence type="ECO:0000256" key="19">
    <source>
        <dbReference type="HAMAP-Rule" id="MF_00719"/>
    </source>
</evidence>
<dbReference type="PANTHER" id="PTHR34148:SF1">
    <property type="entry name" value="ADENOSYLCOBINAMIDE-GDP RIBAZOLETRANSFERASE"/>
    <property type="match status" value="1"/>
</dbReference>
<dbReference type="HAMAP" id="MF_00719">
    <property type="entry name" value="CobS"/>
    <property type="match status" value="1"/>
</dbReference>
<evidence type="ECO:0000256" key="7">
    <source>
        <dbReference type="ARBA" id="ARBA00022475"/>
    </source>
</evidence>
<dbReference type="PANTHER" id="PTHR34148">
    <property type="entry name" value="ADENOSYLCOBINAMIDE-GDP RIBAZOLETRANSFERASE"/>
    <property type="match status" value="1"/>
</dbReference>
<comment type="catalytic activity">
    <reaction evidence="18 19">
        <text>alpha-ribazole 5'-phosphate + adenosylcob(III)inamide-GDP = adenosylcob(III)alamin 5'-phosphate + GMP + H(+)</text>
        <dbReference type="Rhea" id="RHEA:23560"/>
        <dbReference type="ChEBI" id="CHEBI:15378"/>
        <dbReference type="ChEBI" id="CHEBI:57918"/>
        <dbReference type="ChEBI" id="CHEBI:58115"/>
        <dbReference type="ChEBI" id="CHEBI:60487"/>
        <dbReference type="ChEBI" id="CHEBI:60493"/>
        <dbReference type="EC" id="2.7.8.26"/>
    </reaction>
</comment>
<evidence type="ECO:0000256" key="17">
    <source>
        <dbReference type="ARBA" id="ARBA00048623"/>
    </source>
</evidence>
<accession>A0A0P6Y8V0</accession>
<dbReference type="EMBL" id="LGKN01000004">
    <property type="protein sequence ID" value="KPL88309.1"/>
    <property type="molecule type" value="Genomic_DNA"/>
</dbReference>
<dbReference type="Pfam" id="PF02654">
    <property type="entry name" value="CobS"/>
    <property type="match status" value="1"/>
</dbReference>
<keyword evidence="13 19" id="KW-0472">Membrane</keyword>
<evidence type="ECO:0000256" key="4">
    <source>
        <dbReference type="ARBA" id="ARBA00010561"/>
    </source>
</evidence>
<comment type="pathway">
    <text evidence="3 19">Cofactor biosynthesis; adenosylcobalamin biosynthesis; adenosylcobalamin from cob(II)yrinate a,c-diamide: step 7/7.</text>
</comment>
<dbReference type="UniPathway" id="UPA00148">
    <property type="reaction ID" value="UER00238"/>
</dbReference>
<keyword evidence="9 19" id="KW-0808">Transferase</keyword>
<keyword evidence="10 19" id="KW-0812">Transmembrane</keyword>
<name>A0A0P6Y8V0_9CHLR</name>
<evidence type="ECO:0000256" key="5">
    <source>
        <dbReference type="ARBA" id="ARBA00013200"/>
    </source>
</evidence>
<feature type="transmembrane region" description="Helical" evidence="19">
    <location>
        <begin position="109"/>
        <end position="134"/>
    </location>
</feature>
<dbReference type="GO" id="GO:0051073">
    <property type="term" value="F:adenosylcobinamide-GDP ribazoletransferase activity"/>
    <property type="evidence" value="ECO:0007669"/>
    <property type="project" value="UniProtKB-UniRule"/>
</dbReference>
<evidence type="ECO:0000256" key="2">
    <source>
        <dbReference type="ARBA" id="ARBA00004651"/>
    </source>
</evidence>
<evidence type="ECO:0000256" key="12">
    <source>
        <dbReference type="ARBA" id="ARBA00022989"/>
    </source>
</evidence>
<feature type="transmembrane region" description="Helical" evidence="19">
    <location>
        <begin position="36"/>
        <end position="56"/>
    </location>
</feature>
<dbReference type="GO" id="GO:0009236">
    <property type="term" value="P:cobalamin biosynthetic process"/>
    <property type="evidence" value="ECO:0007669"/>
    <property type="project" value="UniProtKB-UniRule"/>
</dbReference>
<evidence type="ECO:0000256" key="9">
    <source>
        <dbReference type="ARBA" id="ARBA00022679"/>
    </source>
</evidence>
<evidence type="ECO:0000256" key="14">
    <source>
        <dbReference type="ARBA" id="ARBA00025228"/>
    </source>
</evidence>
<dbReference type="NCBIfam" id="TIGR00317">
    <property type="entry name" value="cobS"/>
    <property type="match status" value="1"/>
</dbReference>
<evidence type="ECO:0000313" key="20">
    <source>
        <dbReference type="EMBL" id="KPL88309.1"/>
    </source>
</evidence>
<feature type="transmembrane region" description="Helical" evidence="19">
    <location>
        <begin position="228"/>
        <end position="245"/>
    </location>
</feature>
<comment type="subcellular location">
    <subcellularLocation>
        <location evidence="2 19">Cell membrane</location>
        <topology evidence="2 19">Multi-pass membrane protein</topology>
    </subcellularLocation>
</comment>
<comment type="cofactor">
    <cofactor evidence="1 19">
        <name>Mg(2+)</name>
        <dbReference type="ChEBI" id="CHEBI:18420"/>
    </cofactor>
</comment>
<evidence type="ECO:0000256" key="6">
    <source>
        <dbReference type="ARBA" id="ARBA00015850"/>
    </source>
</evidence>
<comment type="catalytic activity">
    <reaction evidence="17 19">
        <text>alpha-ribazole + adenosylcob(III)inamide-GDP = adenosylcob(III)alamin + GMP + H(+)</text>
        <dbReference type="Rhea" id="RHEA:16049"/>
        <dbReference type="ChEBI" id="CHEBI:10329"/>
        <dbReference type="ChEBI" id="CHEBI:15378"/>
        <dbReference type="ChEBI" id="CHEBI:18408"/>
        <dbReference type="ChEBI" id="CHEBI:58115"/>
        <dbReference type="ChEBI" id="CHEBI:60487"/>
        <dbReference type="EC" id="2.7.8.26"/>
    </reaction>
</comment>
<evidence type="ECO:0000256" key="1">
    <source>
        <dbReference type="ARBA" id="ARBA00001946"/>
    </source>
</evidence>
<evidence type="ECO:0000256" key="3">
    <source>
        <dbReference type="ARBA" id="ARBA00004663"/>
    </source>
</evidence>
<evidence type="ECO:0000313" key="21">
    <source>
        <dbReference type="Proteomes" id="UP000050502"/>
    </source>
</evidence>
<feature type="transmembrane region" description="Helical" evidence="19">
    <location>
        <begin position="140"/>
        <end position="159"/>
    </location>
</feature>
<evidence type="ECO:0000256" key="13">
    <source>
        <dbReference type="ARBA" id="ARBA00023136"/>
    </source>
</evidence>
<comment type="function">
    <text evidence="14 19">Joins adenosylcobinamide-GDP and alpha-ribazole to generate adenosylcobalamin (Ado-cobalamin). Also synthesizes adenosylcobalamin 5'-phosphate from adenosylcobinamide-GDP and alpha-ribazole 5'-phosphate.</text>
</comment>
<evidence type="ECO:0000256" key="15">
    <source>
        <dbReference type="ARBA" id="ARBA00032605"/>
    </source>
</evidence>
<comment type="similarity">
    <text evidence="4 19">Belongs to the CobS family.</text>
</comment>
<proteinExistence type="inferred from homology"/>
<evidence type="ECO:0000256" key="8">
    <source>
        <dbReference type="ARBA" id="ARBA00022573"/>
    </source>
</evidence>
<reference evidence="20 21" key="1">
    <citation type="submission" date="2015-07" db="EMBL/GenBank/DDBJ databases">
        <title>Whole genome sequence of Ardenticatena maritima DSM 23922.</title>
        <authorList>
            <person name="Hemp J."/>
            <person name="Ward L.M."/>
            <person name="Pace L.A."/>
            <person name="Fischer W.W."/>
        </authorList>
    </citation>
    <scope>NUCLEOTIDE SEQUENCE [LARGE SCALE GENOMIC DNA]</scope>
    <source>
        <strain evidence="20 21">110S</strain>
    </source>
</reference>
<dbReference type="PATRIC" id="fig|872965.6.peg.1151"/>
<keyword evidence="11 19" id="KW-0460">Magnesium</keyword>
<sequence length="246" mass="26089">MRETRRAVQAAFAFLTTFPVPSETLTAEDFARAARWFPLVGLVLGGMLGGLAWLFAPHVPALLGSALVLTVWIAATGALHHDGFADCADALLAPVPPERRLEILRDTHVGAFALVAVPLTLLLAWSALAVLWASPMLPRVLVAAPFCGRLVMLWAQFHWRYARPQGMGRLVAPRATDRVWVVGWALALVLLGPTVALVGAAACLWGHWLAGRMAARLGGGLTGDTYGALNVLVETAVLVGAALVLA</sequence>
<dbReference type="GO" id="GO:0005886">
    <property type="term" value="C:plasma membrane"/>
    <property type="evidence" value="ECO:0007669"/>
    <property type="project" value="UniProtKB-SubCell"/>
</dbReference>
<dbReference type="EC" id="2.7.8.26" evidence="5 19"/>
<dbReference type="RefSeq" id="WP_060687326.1">
    <property type="nucleotide sequence ID" value="NZ_LGKN01000004.1"/>
</dbReference>
<protein>
    <recommendedName>
        <fullName evidence="6 19">Adenosylcobinamide-GDP ribazoletransferase</fullName>
        <ecNumber evidence="5 19">2.7.8.26</ecNumber>
    </recommendedName>
    <alternativeName>
        <fullName evidence="16 19">Cobalamin synthase</fullName>
    </alternativeName>
    <alternativeName>
        <fullName evidence="15 19">Cobalamin-5'-phosphate synthase</fullName>
    </alternativeName>
</protein>
<dbReference type="InterPro" id="IPR003805">
    <property type="entry name" value="CobS"/>
</dbReference>
<keyword evidence="7 19" id="KW-1003">Cell membrane</keyword>
<dbReference type="GO" id="GO:0008818">
    <property type="term" value="F:cobalamin 5'-phosphate synthase activity"/>
    <property type="evidence" value="ECO:0007669"/>
    <property type="project" value="UniProtKB-UniRule"/>
</dbReference>
<comment type="caution">
    <text evidence="20">The sequence shown here is derived from an EMBL/GenBank/DDBJ whole genome shotgun (WGS) entry which is preliminary data.</text>
</comment>
<evidence type="ECO:0000256" key="11">
    <source>
        <dbReference type="ARBA" id="ARBA00022842"/>
    </source>
</evidence>
<organism evidence="20 21">
    <name type="scientific">Ardenticatena maritima</name>
    <dbReference type="NCBI Taxonomy" id="872965"/>
    <lineage>
        <taxon>Bacteria</taxon>
        <taxon>Bacillati</taxon>
        <taxon>Chloroflexota</taxon>
        <taxon>Ardenticatenia</taxon>
        <taxon>Ardenticatenales</taxon>
        <taxon>Ardenticatenaceae</taxon>
        <taxon>Ardenticatena</taxon>
    </lineage>
</organism>
<dbReference type="AlphaFoldDB" id="A0A0P6Y8V0"/>
<gene>
    <name evidence="19" type="primary">cobS</name>
    <name evidence="20" type="ORF">SE16_05625</name>
</gene>